<sequence>MKKNTSYKVLVLHVDRKRVLRRYGSPKLVLRRSLLLTQESRDEIALPALYGDSRRFSRTWDLQRGRQAVERPTQIGCHEFSTKSLREFVVKTLEEVVESRLIPLLNQAAKSAKVLDLQDVLRRFAFDTAARCPSVRTPIAWMISRTCQFS</sequence>
<accession>A0ABS8RW94</accession>
<reference evidence="6 7" key="1">
    <citation type="journal article" date="2021" name="BMC Genomics">
        <title>Datura genome reveals duplications of psychoactive alkaloid biosynthetic genes and high mutation rate following tissue culture.</title>
        <authorList>
            <person name="Rajewski A."/>
            <person name="Carter-House D."/>
            <person name="Stajich J."/>
            <person name="Litt A."/>
        </authorList>
    </citation>
    <scope>NUCLEOTIDE SEQUENCE [LARGE SCALE GENOMIC DNA]</scope>
    <source>
        <strain evidence="6">AR-01</strain>
    </source>
</reference>
<evidence type="ECO:0000256" key="3">
    <source>
        <dbReference type="ARBA" id="ARBA00022723"/>
    </source>
</evidence>
<keyword evidence="7" id="KW-1185">Reference proteome</keyword>
<evidence type="ECO:0000313" key="6">
    <source>
        <dbReference type="EMBL" id="MCD7451092.1"/>
    </source>
</evidence>
<proteinExistence type="inferred from homology"/>
<evidence type="ECO:0000256" key="1">
    <source>
        <dbReference type="ARBA" id="ARBA00001971"/>
    </source>
</evidence>
<gene>
    <name evidence="6" type="ORF">HAX54_009540</name>
</gene>
<comment type="caution">
    <text evidence="6">The sequence shown here is derived from an EMBL/GenBank/DDBJ whole genome shotgun (WGS) entry which is preliminary data.</text>
</comment>
<keyword evidence="3" id="KW-0479">Metal-binding</keyword>
<dbReference type="Proteomes" id="UP000823775">
    <property type="component" value="Unassembled WGS sequence"/>
</dbReference>
<evidence type="ECO:0000256" key="5">
    <source>
        <dbReference type="ARBA" id="ARBA00023004"/>
    </source>
</evidence>
<evidence type="ECO:0000256" key="4">
    <source>
        <dbReference type="ARBA" id="ARBA00023002"/>
    </source>
</evidence>
<protein>
    <submittedName>
        <fullName evidence="6">Uncharacterized protein</fullName>
    </submittedName>
</protein>
<dbReference type="EMBL" id="JACEIK010000152">
    <property type="protein sequence ID" value="MCD7451092.1"/>
    <property type="molecule type" value="Genomic_DNA"/>
</dbReference>
<keyword evidence="4" id="KW-0560">Oxidoreductase</keyword>
<comment type="similarity">
    <text evidence="2">Belongs to the cytochrome P450 family.</text>
</comment>
<evidence type="ECO:0000313" key="7">
    <source>
        <dbReference type="Proteomes" id="UP000823775"/>
    </source>
</evidence>
<organism evidence="6 7">
    <name type="scientific">Datura stramonium</name>
    <name type="common">Jimsonweed</name>
    <name type="synonym">Common thornapple</name>
    <dbReference type="NCBI Taxonomy" id="4076"/>
    <lineage>
        <taxon>Eukaryota</taxon>
        <taxon>Viridiplantae</taxon>
        <taxon>Streptophyta</taxon>
        <taxon>Embryophyta</taxon>
        <taxon>Tracheophyta</taxon>
        <taxon>Spermatophyta</taxon>
        <taxon>Magnoliopsida</taxon>
        <taxon>eudicotyledons</taxon>
        <taxon>Gunneridae</taxon>
        <taxon>Pentapetalae</taxon>
        <taxon>asterids</taxon>
        <taxon>lamiids</taxon>
        <taxon>Solanales</taxon>
        <taxon>Solanaceae</taxon>
        <taxon>Solanoideae</taxon>
        <taxon>Datureae</taxon>
        <taxon>Datura</taxon>
    </lineage>
</organism>
<keyword evidence="5" id="KW-0408">Iron</keyword>
<comment type="cofactor">
    <cofactor evidence="1">
        <name>heme</name>
        <dbReference type="ChEBI" id="CHEBI:30413"/>
    </cofactor>
</comment>
<name>A0ABS8RW94_DATST</name>
<evidence type="ECO:0000256" key="2">
    <source>
        <dbReference type="ARBA" id="ARBA00010617"/>
    </source>
</evidence>
<dbReference type="PANTHER" id="PTHR24296">
    <property type="entry name" value="CYTOCHROME P450"/>
    <property type="match status" value="1"/>
</dbReference>